<dbReference type="AlphaFoldDB" id="A0A644YJ20"/>
<gene>
    <name evidence="1" type="ORF">SDC9_74406</name>
</gene>
<protein>
    <recommendedName>
        <fullName evidence="2">DNA repair protein RadA</fullName>
    </recommendedName>
</protein>
<dbReference type="EMBL" id="VSSQ01005111">
    <property type="protein sequence ID" value="MPM27891.1"/>
    <property type="molecule type" value="Genomic_DNA"/>
</dbReference>
<evidence type="ECO:0008006" key="2">
    <source>
        <dbReference type="Google" id="ProtNLM"/>
    </source>
</evidence>
<reference evidence="1" key="1">
    <citation type="submission" date="2019-08" db="EMBL/GenBank/DDBJ databases">
        <authorList>
            <person name="Kucharzyk K."/>
            <person name="Murdoch R.W."/>
            <person name="Higgins S."/>
            <person name="Loffler F."/>
        </authorList>
    </citation>
    <scope>NUCLEOTIDE SEQUENCE</scope>
</reference>
<name>A0A644YJ20_9ZZZZ</name>
<sequence length="202" mass="22732">MNVLYNGGMEQNLDLRLPLPNELMVVFGVHAGGKRMLDLAARLALYGQLYVLDCGNRSDMYYVAKELRLRTHDPALKLKNIHLSRAFTCYQVNALVRQVVPAPGIPVLVFDLLSTFLDESVGICESVVLFKETMNRMQEISRIAPVMVSAKPFPTISGSRLMLLTELKRCATHVFEELPMQLPADSSLQPSLFGKEFFEGRR</sequence>
<accession>A0A644YJ20</accession>
<evidence type="ECO:0000313" key="1">
    <source>
        <dbReference type="EMBL" id="MPM27891.1"/>
    </source>
</evidence>
<comment type="caution">
    <text evidence="1">The sequence shown here is derived from an EMBL/GenBank/DDBJ whole genome shotgun (WGS) entry which is preliminary data.</text>
</comment>
<proteinExistence type="predicted"/>
<organism evidence="1">
    <name type="scientific">bioreactor metagenome</name>
    <dbReference type="NCBI Taxonomy" id="1076179"/>
    <lineage>
        <taxon>unclassified sequences</taxon>
        <taxon>metagenomes</taxon>
        <taxon>ecological metagenomes</taxon>
    </lineage>
</organism>